<keyword evidence="3" id="KW-1185">Reference proteome</keyword>
<dbReference type="EMBL" id="KZ852092">
    <property type="protein sequence ID" value="RDH27363.1"/>
    <property type="molecule type" value="Genomic_DNA"/>
</dbReference>
<gene>
    <name evidence="2" type="ORF">BDQ94DRAFT_154038</name>
</gene>
<evidence type="ECO:0000313" key="2">
    <source>
        <dbReference type="EMBL" id="RDH27363.1"/>
    </source>
</evidence>
<dbReference type="GeneID" id="38136595"/>
<dbReference type="Proteomes" id="UP000253729">
    <property type="component" value="Unassembled WGS sequence"/>
</dbReference>
<keyword evidence="1" id="KW-0472">Membrane</keyword>
<proteinExistence type="predicted"/>
<protein>
    <submittedName>
        <fullName evidence="2">Uncharacterized protein</fullName>
    </submittedName>
</protein>
<organism evidence="2 3">
    <name type="scientific">Aspergillus welwitschiae</name>
    <dbReference type="NCBI Taxonomy" id="1341132"/>
    <lineage>
        <taxon>Eukaryota</taxon>
        <taxon>Fungi</taxon>
        <taxon>Dikarya</taxon>
        <taxon>Ascomycota</taxon>
        <taxon>Pezizomycotina</taxon>
        <taxon>Eurotiomycetes</taxon>
        <taxon>Eurotiomycetidae</taxon>
        <taxon>Eurotiales</taxon>
        <taxon>Aspergillaceae</taxon>
        <taxon>Aspergillus</taxon>
        <taxon>Aspergillus subgen. Circumdati</taxon>
    </lineage>
</organism>
<sequence length="143" mass="15615">MDGRKGQSISMNTTIVVEQPWIVCGFHIDKTDPCYRIEGKAPNLSTVHVAKGGGQVIFKAACPEYSSPLCLCRYVCNDVCATLVGCTCSLGMPRIKAYVHPSGLSLDVAIQIDDLLYYTLSNLIFILVHCFLAHSAIPSYLQT</sequence>
<accession>A0A3F3PKM1</accession>
<keyword evidence="1" id="KW-1133">Transmembrane helix</keyword>
<reference evidence="2 3" key="1">
    <citation type="submission" date="2018-07" db="EMBL/GenBank/DDBJ databases">
        <title>The genomes of Aspergillus section Nigri reveals drivers in fungal speciation.</title>
        <authorList>
            <consortium name="DOE Joint Genome Institute"/>
            <person name="Vesth T.C."/>
            <person name="Nybo J."/>
            <person name="Theobald S."/>
            <person name="Brandl J."/>
            <person name="Frisvad J.C."/>
            <person name="Nielsen K.F."/>
            <person name="Lyhne E.K."/>
            <person name="Kogle M.E."/>
            <person name="Kuo A."/>
            <person name="Riley R."/>
            <person name="Clum A."/>
            <person name="Nolan M."/>
            <person name="Lipzen A."/>
            <person name="Salamov A."/>
            <person name="Henrissat B."/>
            <person name="Wiebenga A."/>
            <person name="De vries R.P."/>
            <person name="Grigoriev I.V."/>
            <person name="Mortensen U.H."/>
            <person name="Andersen M.R."/>
            <person name="Baker S.E."/>
        </authorList>
    </citation>
    <scope>NUCLEOTIDE SEQUENCE [LARGE SCALE GENOMIC DNA]</scope>
    <source>
        <strain evidence="2 3">CBS 139.54b</strain>
    </source>
</reference>
<dbReference type="RefSeq" id="XP_026620385.1">
    <property type="nucleotide sequence ID" value="XM_026768239.1"/>
</dbReference>
<keyword evidence="1" id="KW-0812">Transmembrane</keyword>
<name>A0A3F3PKM1_9EURO</name>
<dbReference type="AlphaFoldDB" id="A0A3F3PKM1"/>
<evidence type="ECO:0000256" key="1">
    <source>
        <dbReference type="SAM" id="Phobius"/>
    </source>
</evidence>
<evidence type="ECO:0000313" key="3">
    <source>
        <dbReference type="Proteomes" id="UP000253729"/>
    </source>
</evidence>
<feature type="transmembrane region" description="Helical" evidence="1">
    <location>
        <begin position="115"/>
        <end position="137"/>
    </location>
</feature>